<sequence>MLIAGIADENATEHLVNLFMGWIAFMFEQPNQEQRSSWSIVSTLHHTGVDHGLLNHMEAAAGPQRFCGPDHCTFSLHGKHQVRIHRNIVVDNGITSCKTFLVIAVTYALVTQAYQN</sequence>
<gene>
    <name evidence="1" type="ORF">SDC9_122891</name>
</gene>
<comment type="caution">
    <text evidence="1">The sequence shown here is derived from an EMBL/GenBank/DDBJ whole genome shotgun (WGS) entry which is preliminary data.</text>
</comment>
<accession>A0A645CG22</accession>
<proteinExistence type="predicted"/>
<dbReference type="AlphaFoldDB" id="A0A645CG22"/>
<evidence type="ECO:0000313" key="1">
    <source>
        <dbReference type="EMBL" id="MPM75897.1"/>
    </source>
</evidence>
<dbReference type="EMBL" id="VSSQ01026939">
    <property type="protein sequence ID" value="MPM75897.1"/>
    <property type="molecule type" value="Genomic_DNA"/>
</dbReference>
<organism evidence="1">
    <name type="scientific">bioreactor metagenome</name>
    <dbReference type="NCBI Taxonomy" id="1076179"/>
    <lineage>
        <taxon>unclassified sequences</taxon>
        <taxon>metagenomes</taxon>
        <taxon>ecological metagenomes</taxon>
    </lineage>
</organism>
<name>A0A645CG22_9ZZZZ</name>
<reference evidence="1" key="1">
    <citation type="submission" date="2019-08" db="EMBL/GenBank/DDBJ databases">
        <authorList>
            <person name="Kucharzyk K."/>
            <person name="Murdoch R.W."/>
            <person name="Higgins S."/>
            <person name="Loffler F."/>
        </authorList>
    </citation>
    <scope>NUCLEOTIDE SEQUENCE</scope>
</reference>
<protein>
    <submittedName>
        <fullName evidence="1">Uncharacterized protein</fullName>
    </submittedName>
</protein>